<organism evidence="2 3">
    <name type="scientific">Parascaris equorum</name>
    <name type="common">Equine roundworm</name>
    <dbReference type="NCBI Taxonomy" id="6256"/>
    <lineage>
        <taxon>Eukaryota</taxon>
        <taxon>Metazoa</taxon>
        <taxon>Ecdysozoa</taxon>
        <taxon>Nematoda</taxon>
        <taxon>Chromadorea</taxon>
        <taxon>Rhabditida</taxon>
        <taxon>Spirurina</taxon>
        <taxon>Ascaridomorpha</taxon>
        <taxon>Ascaridoidea</taxon>
        <taxon>Ascarididae</taxon>
        <taxon>Parascaris</taxon>
    </lineage>
</organism>
<accession>A0A914R4C0</accession>
<name>A0A914R4C0_PAREQ</name>
<evidence type="ECO:0000256" key="1">
    <source>
        <dbReference type="SAM" id="Coils"/>
    </source>
</evidence>
<evidence type="ECO:0000313" key="2">
    <source>
        <dbReference type="Proteomes" id="UP000887564"/>
    </source>
</evidence>
<keyword evidence="1" id="KW-0175">Coiled coil</keyword>
<reference evidence="3" key="1">
    <citation type="submission" date="2022-11" db="UniProtKB">
        <authorList>
            <consortium name="WormBaseParasite"/>
        </authorList>
    </citation>
    <scope>IDENTIFICATION</scope>
</reference>
<dbReference type="WBParaSite" id="PEQ_0000111301-mRNA-1">
    <property type="protein sequence ID" value="PEQ_0000111301-mRNA-1"/>
    <property type="gene ID" value="PEQ_0000111301"/>
</dbReference>
<proteinExistence type="predicted"/>
<sequence length="75" mass="8691">MGEEYIEVKFAFRLTVCASQEHITDGTCCSLASKFTKYDDYVDNEAEKEERRAELLRQLKCVEEAIARKRSRPIA</sequence>
<dbReference type="Proteomes" id="UP000887564">
    <property type="component" value="Unplaced"/>
</dbReference>
<feature type="coiled-coil region" evidence="1">
    <location>
        <begin position="38"/>
        <end position="72"/>
    </location>
</feature>
<protein>
    <submittedName>
        <fullName evidence="3">Uncharacterized protein</fullName>
    </submittedName>
</protein>
<keyword evidence="2" id="KW-1185">Reference proteome</keyword>
<evidence type="ECO:0000313" key="3">
    <source>
        <dbReference type="WBParaSite" id="PEQ_0000111301-mRNA-1"/>
    </source>
</evidence>
<dbReference type="AlphaFoldDB" id="A0A914R4C0"/>